<reference evidence="6 7" key="1">
    <citation type="submission" date="2015-10" db="EMBL/GenBank/DDBJ databases">
        <title>Erysipelothrix larvae sp. LV19 isolated from the larval gut of the rhinoceros beetle, Trypoxylus dichotomus.</title>
        <authorList>
            <person name="Lim S."/>
            <person name="Kim B.-C."/>
        </authorList>
    </citation>
    <scope>NUCLEOTIDE SEQUENCE [LARGE SCALE GENOMIC DNA]</scope>
    <source>
        <strain evidence="6 7">LV19</strain>
    </source>
</reference>
<keyword evidence="7" id="KW-1185">Reference proteome</keyword>
<gene>
    <name evidence="6" type="ORF">AOC36_02030</name>
</gene>
<feature type="chain" id="PRO_5039426559" description="SpaA-like prealbumin fold domain-containing protein" evidence="4">
    <location>
        <begin position="22"/>
        <end position="811"/>
    </location>
</feature>
<dbReference type="Gene3D" id="2.60.40.10">
    <property type="entry name" value="Immunoglobulins"/>
    <property type="match status" value="2"/>
</dbReference>
<proteinExistence type="inferred from homology"/>
<dbReference type="RefSeq" id="WP_067630717.1">
    <property type="nucleotide sequence ID" value="NZ_CP013213.1"/>
</dbReference>
<dbReference type="SUPFAM" id="SSF49478">
    <property type="entry name" value="Cna protein B-type domain"/>
    <property type="match status" value="1"/>
</dbReference>
<protein>
    <recommendedName>
        <fullName evidence="5">SpaA-like prealbumin fold domain-containing protein</fullName>
    </recommendedName>
</protein>
<dbReference type="PANTHER" id="PTHR36108">
    <property type="entry name" value="COLOSSIN-B-RELATED"/>
    <property type="match status" value="1"/>
</dbReference>
<accession>A0A0X8GYW3</accession>
<comment type="similarity">
    <text evidence="1">Belongs to the serine-aspartate repeat-containing protein (SDr) family.</text>
</comment>
<evidence type="ECO:0000256" key="4">
    <source>
        <dbReference type="SAM" id="SignalP"/>
    </source>
</evidence>
<evidence type="ECO:0000256" key="2">
    <source>
        <dbReference type="ARBA" id="ARBA00022525"/>
    </source>
</evidence>
<dbReference type="KEGG" id="erl:AOC36_02030"/>
<evidence type="ECO:0000313" key="6">
    <source>
        <dbReference type="EMBL" id="AMC92804.1"/>
    </source>
</evidence>
<feature type="signal peptide" evidence="4">
    <location>
        <begin position="1"/>
        <end position="21"/>
    </location>
</feature>
<dbReference type="AlphaFoldDB" id="A0A0X8GYW3"/>
<dbReference type="PANTHER" id="PTHR36108:SF13">
    <property type="entry name" value="COLOSSIN-B-RELATED"/>
    <property type="match status" value="1"/>
</dbReference>
<keyword evidence="2" id="KW-0964">Secreted</keyword>
<dbReference type="Pfam" id="PF17802">
    <property type="entry name" value="SpaA"/>
    <property type="match status" value="2"/>
</dbReference>
<dbReference type="EMBL" id="CP013213">
    <property type="protein sequence ID" value="AMC92804.1"/>
    <property type="molecule type" value="Genomic_DNA"/>
</dbReference>
<dbReference type="InterPro" id="IPR041033">
    <property type="entry name" value="SpaA_PFL_dom_1"/>
</dbReference>
<dbReference type="Proteomes" id="UP000063781">
    <property type="component" value="Chromosome"/>
</dbReference>
<keyword evidence="3 4" id="KW-0732">Signal</keyword>
<dbReference type="OrthoDB" id="1769694at2"/>
<name>A0A0X8GYW3_9FIRM</name>
<feature type="domain" description="SpaA-like prealbumin fold" evidence="5">
    <location>
        <begin position="350"/>
        <end position="425"/>
    </location>
</feature>
<evidence type="ECO:0000313" key="7">
    <source>
        <dbReference type="Proteomes" id="UP000063781"/>
    </source>
</evidence>
<dbReference type="InterPro" id="IPR013783">
    <property type="entry name" value="Ig-like_fold"/>
</dbReference>
<evidence type="ECO:0000259" key="5">
    <source>
        <dbReference type="Pfam" id="PF17802"/>
    </source>
</evidence>
<feature type="domain" description="SpaA-like prealbumin fold" evidence="5">
    <location>
        <begin position="268"/>
        <end position="346"/>
    </location>
</feature>
<sequence>MKKRFTTMLFRGLLCFMMVLTSIPFINPLDVDASSVSSKIDYMNIHYTMGSYKGQLGRIYVDKLLAVCIEPSTEFIGGDYAKHPINNSGLSETKLKKIRLIDYYGKQMNMAEDDHVYATVQLYIWEVISERIVSSINGDLSLIHYESIKEQINRSITRHDMMPSFHNKTFEVEENTTFELLDTNAVLSQFVVTSSNPEVATLTQSGNKLIIKTHKEGTFELKGQKIDAKDVGDSFSYLKPGLQTLATLKLDDPLNLFVSFTSTTSNESFELTKLDDQGNVVEGAVFDIGGIKYTTNKNGKILISDLKPQTLTYQETFVPDPLIVDHKTYEVSIEKGKTALVSVENKTATGKITLKKTTEDGNGVEGVRFGIYRNQIEIMQVITNSKGEAQSSALPLGEYEVIELSVPDYLILDQTPRKAVLSYKDQDTPIVYAHIDITNLYRPVATISTSRIRIDTQKAEDGLLVEAWFSKTMHYHDAVNDFKETTVRVEVVNQTYQSIVYSQEYTVLSLPDFDVYQLPSHIQGIDESHHYEVRLSTQESHKVTLEHPSINTLGVTASQQSMFENSQDTPTLYVEGIVRTERYQGQSMLMYFERFEITVPQMDALIAGRGFAYDVTTSYSNDLNKTTQVSLTLMAHNELVDGDWYARTASMAMIPLENKGTMHQVPRVYAYKDISGALINETTYQTLTQQQKEQYRDGGHQILTPLWSSDLGIYHLKLVSDPIGVHEITVTFSDQIELYAYLFGWENDEGPSPTIKSDQVLVSPIYSADANQNGTLDVWEDTPMPDNWGITQKDGSRTLSIAEKQFLDLNN</sequence>
<organism evidence="6 7">
    <name type="scientific">Erysipelothrix larvae</name>
    <dbReference type="NCBI Taxonomy" id="1514105"/>
    <lineage>
        <taxon>Bacteria</taxon>
        <taxon>Bacillati</taxon>
        <taxon>Bacillota</taxon>
        <taxon>Erysipelotrichia</taxon>
        <taxon>Erysipelotrichales</taxon>
        <taxon>Erysipelotrichaceae</taxon>
        <taxon>Erysipelothrix</taxon>
    </lineage>
</organism>
<dbReference type="STRING" id="1514105.AOC36_02030"/>
<evidence type="ECO:0000256" key="3">
    <source>
        <dbReference type="ARBA" id="ARBA00022729"/>
    </source>
</evidence>
<evidence type="ECO:0000256" key="1">
    <source>
        <dbReference type="ARBA" id="ARBA00007257"/>
    </source>
</evidence>